<keyword evidence="3" id="KW-0813">Transport</keyword>
<gene>
    <name evidence="13" type="ORF">BBJ29_007751</name>
    <name evidence="14" type="ORF">BBP00_00008831</name>
</gene>
<dbReference type="PANTHER" id="PTHR24223">
    <property type="entry name" value="ATP-BINDING CASSETTE SUB-FAMILY C"/>
    <property type="match status" value="1"/>
</dbReference>
<dbReference type="FunFam" id="3.40.50.300:FF:000610">
    <property type="entry name" value="Multidrug resistance-associated ABC transporter"/>
    <property type="match status" value="1"/>
</dbReference>
<dbReference type="InterPro" id="IPR036640">
    <property type="entry name" value="ABC1_TM_sf"/>
</dbReference>
<dbReference type="GO" id="GO:0005774">
    <property type="term" value="C:vacuolar membrane"/>
    <property type="evidence" value="ECO:0007669"/>
    <property type="project" value="UniProtKB-SubCell"/>
</dbReference>
<name>A0A3F2REA7_9STRA</name>
<evidence type="ECO:0000256" key="2">
    <source>
        <dbReference type="ARBA" id="ARBA00009726"/>
    </source>
</evidence>
<keyword evidence="7" id="KW-0067">ATP-binding</keyword>
<evidence type="ECO:0000313" key="14">
    <source>
        <dbReference type="EMBL" id="RLN54676.1"/>
    </source>
</evidence>
<dbReference type="Pfam" id="PF00005">
    <property type="entry name" value="ABC_tran"/>
    <property type="match status" value="2"/>
</dbReference>
<dbReference type="PANTHER" id="PTHR24223:SF443">
    <property type="entry name" value="MULTIDRUG-RESISTANCE LIKE PROTEIN 1, ISOFORM I"/>
    <property type="match status" value="1"/>
</dbReference>
<dbReference type="FunFam" id="3.40.50.300:FF:000997">
    <property type="entry name" value="Multidrug resistance-associated protein 1"/>
    <property type="match status" value="1"/>
</dbReference>
<keyword evidence="4 10" id="KW-0812">Transmembrane</keyword>
<feature type="transmembrane region" description="Helical" evidence="10">
    <location>
        <begin position="412"/>
        <end position="432"/>
    </location>
</feature>
<dbReference type="InterPro" id="IPR027417">
    <property type="entry name" value="P-loop_NTPase"/>
</dbReference>
<dbReference type="GO" id="GO:0016887">
    <property type="term" value="F:ATP hydrolysis activity"/>
    <property type="evidence" value="ECO:0007669"/>
    <property type="project" value="InterPro"/>
</dbReference>
<feature type="domain" description="ABC transporter" evidence="11">
    <location>
        <begin position="149"/>
        <end position="372"/>
    </location>
</feature>
<comment type="caution">
    <text evidence="14">The sequence shown here is derived from an EMBL/GenBank/DDBJ whole genome shotgun (WGS) entry which is preliminary data.</text>
</comment>
<dbReference type="EMBL" id="MBAD02001822">
    <property type="protein sequence ID" value="RLN51632.1"/>
    <property type="molecule type" value="Genomic_DNA"/>
</dbReference>
<dbReference type="GO" id="GO:0140359">
    <property type="term" value="F:ABC-type transporter activity"/>
    <property type="evidence" value="ECO:0007669"/>
    <property type="project" value="InterPro"/>
</dbReference>
<keyword evidence="9 10" id="KW-0472">Membrane</keyword>
<reference evidence="15 16" key="1">
    <citation type="submission" date="2018-07" db="EMBL/GenBank/DDBJ databases">
        <title>Genome sequencing of oomycete isolates from Chile give support for New Zealand origin for Phytophthora kernoviae and make available the first Nothophytophthora sp. genome.</title>
        <authorList>
            <person name="Studholme D.J."/>
            <person name="Sanfuentes E."/>
            <person name="Panda P."/>
            <person name="Hill R."/>
            <person name="Sambles C."/>
            <person name="Grant M."/>
            <person name="Williams N.M."/>
            <person name="Mcdougal R.L."/>
        </authorList>
    </citation>
    <scope>NUCLEOTIDE SEQUENCE [LARGE SCALE GENOMIC DNA]</scope>
    <source>
        <strain evidence="14">Chile6</strain>
        <strain evidence="13">Chile7</strain>
    </source>
</reference>
<feature type="domain" description="ABC transporter" evidence="11">
    <location>
        <begin position="593"/>
        <end position="827"/>
    </location>
</feature>
<dbReference type="InterPro" id="IPR003439">
    <property type="entry name" value="ABC_transporter-like_ATP-bd"/>
</dbReference>
<comment type="subcellular location">
    <subcellularLocation>
        <location evidence="1">Vacuole membrane</location>
        <topology evidence="1">Multi-pass membrane protein</topology>
    </subcellularLocation>
</comment>
<dbReference type="OrthoDB" id="201048at2759"/>
<accession>A0A3F2REA7</accession>
<comment type="similarity">
    <text evidence="2">Belongs to the ABC transporter superfamily. ABCC family. Conjugate transporter (TC 3.A.1.208) subfamily.</text>
</comment>
<evidence type="ECO:0000256" key="6">
    <source>
        <dbReference type="ARBA" id="ARBA00022741"/>
    </source>
</evidence>
<dbReference type="Gene3D" id="1.20.1560.10">
    <property type="entry name" value="ABC transporter type 1, transmembrane domain"/>
    <property type="match status" value="2"/>
</dbReference>
<dbReference type="InterPro" id="IPR050173">
    <property type="entry name" value="ABC_transporter_C-like"/>
</dbReference>
<dbReference type="PROSITE" id="PS50929">
    <property type="entry name" value="ABC_TM1F"/>
    <property type="match status" value="2"/>
</dbReference>
<dbReference type="CDD" id="cd18580">
    <property type="entry name" value="ABC_6TM_ABCC_D2"/>
    <property type="match status" value="1"/>
</dbReference>
<evidence type="ECO:0000256" key="4">
    <source>
        <dbReference type="ARBA" id="ARBA00022692"/>
    </source>
</evidence>
<evidence type="ECO:0000256" key="3">
    <source>
        <dbReference type="ARBA" id="ARBA00022448"/>
    </source>
</evidence>
<evidence type="ECO:0000256" key="9">
    <source>
        <dbReference type="ARBA" id="ARBA00023136"/>
    </source>
</evidence>
<dbReference type="GO" id="GO:0005524">
    <property type="term" value="F:ATP binding"/>
    <property type="evidence" value="ECO:0007669"/>
    <property type="project" value="UniProtKB-KW"/>
</dbReference>
<evidence type="ECO:0000313" key="13">
    <source>
        <dbReference type="EMBL" id="RLN51632.1"/>
    </source>
</evidence>
<dbReference type="PROSITE" id="PS00211">
    <property type="entry name" value="ABC_TRANSPORTER_1"/>
    <property type="match status" value="1"/>
</dbReference>
<dbReference type="SUPFAM" id="SSF52540">
    <property type="entry name" value="P-loop containing nucleoside triphosphate hydrolases"/>
    <property type="match status" value="2"/>
</dbReference>
<feature type="transmembrane region" description="Helical" evidence="10">
    <location>
        <begin position="58"/>
        <end position="78"/>
    </location>
</feature>
<evidence type="ECO:0000259" key="12">
    <source>
        <dbReference type="PROSITE" id="PS50929"/>
    </source>
</evidence>
<dbReference type="SUPFAM" id="SSF90123">
    <property type="entry name" value="ABC transporter transmembrane region"/>
    <property type="match status" value="2"/>
</dbReference>
<evidence type="ECO:0000256" key="8">
    <source>
        <dbReference type="ARBA" id="ARBA00022989"/>
    </source>
</evidence>
<feature type="domain" description="ABC transmembrane type-1" evidence="12">
    <location>
        <begin position="1"/>
        <end position="111"/>
    </location>
</feature>
<evidence type="ECO:0000259" key="11">
    <source>
        <dbReference type="PROSITE" id="PS50893"/>
    </source>
</evidence>
<dbReference type="EMBL" id="MBDO02000494">
    <property type="protein sequence ID" value="RLN54676.1"/>
    <property type="molecule type" value="Genomic_DNA"/>
</dbReference>
<dbReference type="InterPro" id="IPR003593">
    <property type="entry name" value="AAA+_ATPase"/>
</dbReference>
<evidence type="ECO:0000256" key="1">
    <source>
        <dbReference type="ARBA" id="ARBA00004128"/>
    </source>
</evidence>
<dbReference type="CDD" id="cd03250">
    <property type="entry name" value="ABCC_MRP_domain1"/>
    <property type="match status" value="1"/>
</dbReference>
<sequence length="835" mass="92344">MMQQGDGRMKAVKEVFGAIQVVKLNAWEAKFAKRIADRRKTEMSALRSFLLSCSLEEFVVWASPLLVSIVSMAVYSVVLGQPLTAAKVFTALTLFNALRAPLQDLPSVIQACLHFKVSLDRISEYLSQPDHNPANVLQEDPTQGHEVSIAVENGSFGWGPDTPILTNVNLQIKKGDLVVVQGPVGAGKSSLCSALLGEMHKLDGKVFVRGKVAYYSQQPWIQNMTIRDNILFGQEFDDVRYQKVLDACELLPDLAQLRSGDVTEIGEKGVNLSGGQKARVSLARACYSNADVFIFDSPLAAVDSVVQSEIFSKCICELLEDKTIVLVTHSPDVIQSAAGNYSIVMEKGTVQDALLRAPMKFFDTNPIGRIVNRYGMDMGSIDFRMPLIYGGFLADVFLAICQLATAAYMMNFLGILVLPLAWVYVKVANFYLSSSSEITRFQRMKSSPVLSFVGQCEDGAAVIRAFGPDCISRMAHEMWQRIDQSNQIAYIRIVTEIWYIVRIQLIGCGVVVGIVSALVYLRAFLSPGLVGLAFTYALNVDGGLANIVRQWSYVELIMVSPERVMEYTSIEPEGNDKTFTLEPAAEWPQHGVIQFENVVFSYKEGGDLVLKNVSFSIKHNEKIGIVGRTGAGKSSLTMALFRINELVSGQIAIDGADIAMLPLRTLRSRMSIIPQSPVLFKGTLRAYIDPFDEFTDADIWSAFDKVDMKVKISALENQLSFELNENGENFSVGERQMLCMGRALLNRSRIVVMDEATASIDHATEQKLQEMLKRDFQNATVLTIAHRLATVFDSDRILVLSDGEVVEFDTPQNLVTDINGVFYGLAKEGGYLEKL</sequence>
<keyword evidence="5" id="KW-0677">Repeat</keyword>
<evidence type="ECO:0000256" key="7">
    <source>
        <dbReference type="ARBA" id="ARBA00022840"/>
    </source>
</evidence>
<proteinExistence type="inferred from homology"/>
<organism evidence="14 15">
    <name type="scientific">Phytophthora kernoviae</name>
    <dbReference type="NCBI Taxonomy" id="325452"/>
    <lineage>
        <taxon>Eukaryota</taxon>
        <taxon>Sar</taxon>
        <taxon>Stramenopiles</taxon>
        <taxon>Oomycota</taxon>
        <taxon>Peronosporomycetes</taxon>
        <taxon>Peronosporales</taxon>
        <taxon>Peronosporaceae</taxon>
        <taxon>Phytophthora</taxon>
    </lineage>
</organism>
<evidence type="ECO:0000256" key="10">
    <source>
        <dbReference type="SAM" id="Phobius"/>
    </source>
</evidence>
<dbReference type="CDD" id="cd03244">
    <property type="entry name" value="ABCC_MRP_domain2"/>
    <property type="match status" value="1"/>
</dbReference>
<dbReference type="Proteomes" id="UP000277300">
    <property type="component" value="Unassembled WGS sequence"/>
</dbReference>
<keyword evidence="6" id="KW-0547">Nucleotide-binding</keyword>
<feature type="transmembrane region" description="Helical" evidence="10">
    <location>
        <begin position="386"/>
        <end position="406"/>
    </location>
</feature>
<protein>
    <recommendedName>
        <fullName evidence="17">ABC transporter domain-containing protein</fullName>
    </recommendedName>
</protein>
<feature type="transmembrane region" description="Helical" evidence="10">
    <location>
        <begin position="499"/>
        <end position="523"/>
    </location>
</feature>
<dbReference type="InterPro" id="IPR017871">
    <property type="entry name" value="ABC_transporter-like_CS"/>
</dbReference>
<dbReference type="PROSITE" id="PS50893">
    <property type="entry name" value="ABC_TRANSPORTER_2"/>
    <property type="match status" value="2"/>
</dbReference>
<evidence type="ECO:0000256" key="5">
    <source>
        <dbReference type="ARBA" id="ARBA00022737"/>
    </source>
</evidence>
<dbReference type="Proteomes" id="UP000284657">
    <property type="component" value="Unassembled WGS sequence"/>
</dbReference>
<dbReference type="InterPro" id="IPR011527">
    <property type="entry name" value="ABC1_TM_dom"/>
</dbReference>
<evidence type="ECO:0000313" key="15">
    <source>
        <dbReference type="Proteomes" id="UP000277300"/>
    </source>
</evidence>
<dbReference type="Gene3D" id="3.40.50.300">
    <property type="entry name" value="P-loop containing nucleotide triphosphate hydrolases"/>
    <property type="match status" value="2"/>
</dbReference>
<evidence type="ECO:0000313" key="16">
    <source>
        <dbReference type="Proteomes" id="UP000284657"/>
    </source>
</evidence>
<dbReference type="InterPro" id="IPR044726">
    <property type="entry name" value="ABCC_6TM_D2"/>
</dbReference>
<keyword evidence="8 10" id="KW-1133">Transmembrane helix</keyword>
<feature type="domain" description="ABC transmembrane type-1" evidence="12">
    <location>
        <begin position="352"/>
        <end position="556"/>
    </location>
</feature>
<dbReference type="Pfam" id="PF00664">
    <property type="entry name" value="ABC_membrane"/>
    <property type="match status" value="2"/>
</dbReference>
<dbReference type="SMART" id="SM00382">
    <property type="entry name" value="AAA"/>
    <property type="match status" value="2"/>
</dbReference>
<evidence type="ECO:0008006" key="17">
    <source>
        <dbReference type="Google" id="ProtNLM"/>
    </source>
</evidence>
<dbReference type="AlphaFoldDB" id="A0A3F2REA7"/>